<dbReference type="Proteomes" id="UP001060085">
    <property type="component" value="Linkage Group LG03"/>
</dbReference>
<comment type="caution">
    <text evidence="1">The sequence shown here is derived from an EMBL/GenBank/DDBJ whole genome shotgun (WGS) entry which is preliminary data.</text>
</comment>
<evidence type="ECO:0000313" key="1">
    <source>
        <dbReference type="EMBL" id="KAI5673716.1"/>
    </source>
</evidence>
<gene>
    <name evidence="1" type="ORF">M9H77_14080</name>
</gene>
<dbReference type="EMBL" id="CM044703">
    <property type="protein sequence ID" value="KAI5673716.1"/>
    <property type="molecule type" value="Genomic_DNA"/>
</dbReference>
<reference evidence="2" key="1">
    <citation type="journal article" date="2023" name="Nat. Plants">
        <title>Single-cell RNA sequencing provides a high-resolution roadmap for understanding the multicellular compartmentation of specialized metabolism.</title>
        <authorList>
            <person name="Sun S."/>
            <person name="Shen X."/>
            <person name="Li Y."/>
            <person name="Li Y."/>
            <person name="Wang S."/>
            <person name="Li R."/>
            <person name="Zhang H."/>
            <person name="Shen G."/>
            <person name="Guo B."/>
            <person name="Wei J."/>
            <person name="Xu J."/>
            <person name="St-Pierre B."/>
            <person name="Chen S."/>
            <person name="Sun C."/>
        </authorList>
    </citation>
    <scope>NUCLEOTIDE SEQUENCE [LARGE SCALE GENOMIC DNA]</scope>
</reference>
<accession>A0ACC0BM54</accession>
<organism evidence="1 2">
    <name type="scientific">Catharanthus roseus</name>
    <name type="common">Madagascar periwinkle</name>
    <name type="synonym">Vinca rosea</name>
    <dbReference type="NCBI Taxonomy" id="4058"/>
    <lineage>
        <taxon>Eukaryota</taxon>
        <taxon>Viridiplantae</taxon>
        <taxon>Streptophyta</taxon>
        <taxon>Embryophyta</taxon>
        <taxon>Tracheophyta</taxon>
        <taxon>Spermatophyta</taxon>
        <taxon>Magnoliopsida</taxon>
        <taxon>eudicotyledons</taxon>
        <taxon>Gunneridae</taxon>
        <taxon>Pentapetalae</taxon>
        <taxon>asterids</taxon>
        <taxon>lamiids</taxon>
        <taxon>Gentianales</taxon>
        <taxon>Apocynaceae</taxon>
        <taxon>Rauvolfioideae</taxon>
        <taxon>Vinceae</taxon>
        <taxon>Catharanthinae</taxon>
        <taxon>Catharanthus</taxon>
    </lineage>
</organism>
<keyword evidence="2" id="KW-1185">Reference proteome</keyword>
<proteinExistence type="predicted"/>
<sequence>MEREEAWMRRSSLFIFEHVKNRGPVGWPVTASNWGCAGWKNLFNCLDVRASAESLLKLNLRYTFRKTNQVMDYLAKKTVPELFRLLHQPTKDLQVFCEQIIQGEFFCEDNALLIYMMI</sequence>
<name>A0ACC0BM54_CATRO</name>
<protein>
    <submittedName>
        <fullName evidence="1">Uncharacterized protein</fullName>
    </submittedName>
</protein>
<evidence type="ECO:0000313" key="2">
    <source>
        <dbReference type="Proteomes" id="UP001060085"/>
    </source>
</evidence>